<evidence type="ECO:0000313" key="2">
    <source>
        <dbReference type="EMBL" id="KAF3322023.1"/>
    </source>
</evidence>
<evidence type="ECO:0000313" key="3">
    <source>
        <dbReference type="Proteomes" id="UP000623129"/>
    </source>
</evidence>
<feature type="compositionally biased region" description="Polar residues" evidence="1">
    <location>
        <begin position="82"/>
        <end position="94"/>
    </location>
</feature>
<organism evidence="2 3">
    <name type="scientific">Carex littledalei</name>
    <dbReference type="NCBI Taxonomy" id="544730"/>
    <lineage>
        <taxon>Eukaryota</taxon>
        <taxon>Viridiplantae</taxon>
        <taxon>Streptophyta</taxon>
        <taxon>Embryophyta</taxon>
        <taxon>Tracheophyta</taxon>
        <taxon>Spermatophyta</taxon>
        <taxon>Magnoliopsida</taxon>
        <taxon>Liliopsida</taxon>
        <taxon>Poales</taxon>
        <taxon>Cyperaceae</taxon>
        <taxon>Cyperoideae</taxon>
        <taxon>Cariceae</taxon>
        <taxon>Carex</taxon>
        <taxon>Carex subgen. Euthyceras</taxon>
    </lineage>
</organism>
<keyword evidence="3" id="KW-1185">Reference proteome</keyword>
<reference evidence="2" key="1">
    <citation type="submission" date="2020-01" db="EMBL/GenBank/DDBJ databases">
        <title>Genome sequence of Kobresia littledalei, the first chromosome-level genome in the family Cyperaceae.</title>
        <authorList>
            <person name="Qu G."/>
        </authorList>
    </citation>
    <scope>NUCLEOTIDE SEQUENCE</scope>
    <source>
        <strain evidence="2">C.B.Clarke</strain>
        <tissue evidence="2">Leaf</tissue>
    </source>
</reference>
<accession>A0A833QEG1</accession>
<evidence type="ECO:0000256" key="1">
    <source>
        <dbReference type="SAM" id="MobiDB-lite"/>
    </source>
</evidence>
<proteinExistence type="predicted"/>
<dbReference type="Proteomes" id="UP000623129">
    <property type="component" value="Unassembled WGS sequence"/>
</dbReference>
<feature type="compositionally biased region" description="Pro residues" evidence="1">
    <location>
        <begin position="1"/>
        <end position="13"/>
    </location>
</feature>
<dbReference type="AlphaFoldDB" id="A0A833QEG1"/>
<comment type="caution">
    <text evidence="2">The sequence shown here is derived from an EMBL/GenBank/DDBJ whole genome shotgun (WGS) entry which is preliminary data.</text>
</comment>
<protein>
    <submittedName>
        <fullName evidence="2">Uncharacterized protein</fullName>
    </submittedName>
</protein>
<sequence>MEDDPPSPSPSPRPETSASVAKEAVAYWDSLHQSDKQEFLAVFATDLDIFSRVFIEEPGTFLASENPRVHERGSYRHKTYSSDKPAQTSNSWAT</sequence>
<feature type="region of interest" description="Disordered" evidence="1">
    <location>
        <begin position="1"/>
        <end position="20"/>
    </location>
</feature>
<gene>
    <name evidence="2" type="ORF">FCM35_KLT14239</name>
</gene>
<name>A0A833QEG1_9POAL</name>
<dbReference type="EMBL" id="SWLB01000026">
    <property type="protein sequence ID" value="KAF3322023.1"/>
    <property type="molecule type" value="Genomic_DNA"/>
</dbReference>
<feature type="region of interest" description="Disordered" evidence="1">
    <location>
        <begin position="65"/>
        <end position="94"/>
    </location>
</feature>